<protein>
    <submittedName>
        <fullName evidence="2">Hint domain-containing protein</fullName>
    </submittedName>
</protein>
<dbReference type="Gene3D" id="2.170.16.10">
    <property type="entry name" value="Hedgehog/Intein (Hint) domain"/>
    <property type="match status" value="1"/>
</dbReference>
<dbReference type="EMBL" id="JAUFRC010000001">
    <property type="protein sequence ID" value="MDN3713477.1"/>
    <property type="molecule type" value="Genomic_DNA"/>
</dbReference>
<dbReference type="Pfam" id="PF13403">
    <property type="entry name" value="Hint_2"/>
    <property type="match status" value="1"/>
</dbReference>
<evidence type="ECO:0000313" key="3">
    <source>
        <dbReference type="Proteomes" id="UP001243846"/>
    </source>
</evidence>
<keyword evidence="3" id="KW-1185">Reference proteome</keyword>
<evidence type="ECO:0000259" key="1">
    <source>
        <dbReference type="Pfam" id="PF13403"/>
    </source>
</evidence>
<comment type="caution">
    <text evidence="2">The sequence shown here is derived from an EMBL/GenBank/DDBJ whole genome shotgun (WGS) entry which is preliminary data.</text>
</comment>
<dbReference type="InterPro" id="IPR036844">
    <property type="entry name" value="Hint_dom_sf"/>
</dbReference>
<dbReference type="Proteomes" id="UP001243846">
    <property type="component" value="Unassembled WGS sequence"/>
</dbReference>
<accession>A0ABT8D9M6</accession>
<organism evidence="2 3">
    <name type="scientific">Paracoccus cavernae</name>
    <dbReference type="NCBI Taxonomy" id="1571207"/>
    <lineage>
        <taxon>Bacteria</taxon>
        <taxon>Pseudomonadati</taxon>
        <taxon>Pseudomonadota</taxon>
        <taxon>Alphaproteobacteria</taxon>
        <taxon>Rhodobacterales</taxon>
        <taxon>Paracoccaceae</taxon>
        <taxon>Paracoccus</taxon>
    </lineage>
</organism>
<dbReference type="RefSeq" id="WP_377684229.1">
    <property type="nucleotide sequence ID" value="NZ_JBHMDZ010000003.1"/>
</dbReference>
<dbReference type="SUPFAM" id="SSF51294">
    <property type="entry name" value="Hedgehog/intein (Hint) domain"/>
    <property type="match status" value="1"/>
</dbReference>
<reference evidence="3" key="1">
    <citation type="journal article" date="2019" name="Int. J. Syst. Evol. Microbiol.">
        <title>The Global Catalogue of Microorganisms (GCM) 10K type strain sequencing project: providing services to taxonomists for standard genome sequencing and annotation.</title>
        <authorList>
            <consortium name="The Broad Institute Genomics Platform"/>
            <consortium name="The Broad Institute Genome Sequencing Center for Infectious Disease"/>
            <person name="Wu L."/>
            <person name="Ma J."/>
        </authorList>
    </citation>
    <scope>NUCLEOTIDE SEQUENCE [LARGE SCALE GENOMIC DNA]</scope>
    <source>
        <strain evidence="3">CECT 8482</strain>
    </source>
</reference>
<proteinExistence type="predicted"/>
<sequence length="401" mass="43240">MPTTPTWIYLGNDSTQINPSGGVTGTTLAQAQGVVGKSFSGSDMQGVMVSGNPTNSNETNFARGIDELTYSLADENGTGTSSYTSVYTSHVVVNTAVSVARADANNPGAVIRDTINLRGVIIQMENGDFFMRPFYTDTAQWNDTLRNWGVTGITIGAIDTSSGSTATDAATGGLNAAASFNPIFFNQGTFVPCFVAGTLIATEFGSRPVETLVAGDCVWTRDNGLQPIRWIGARHLDAMALNRAAKLKPIRIRAHALAPQTPSTDLLVSPQHRVLLHSRTAQKLFGTDQVLVAAKQLLALDGVEIAEDLAEVTYVHILFDQHEIVRSNDVETESLYTGPEALRSVGPAAREEILTLFPELEDPAFLPQPARRLLTGREARALVRRHINNNRNLVPNEPRPS</sequence>
<gene>
    <name evidence="2" type="ORF">QWZ10_20140</name>
</gene>
<dbReference type="InterPro" id="IPR028992">
    <property type="entry name" value="Hedgehog/Intein_dom"/>
</dbReference>
<feature type="domain" description="Hedgehog/Intein (Hint)" evidence="1">
    <location>
        <begin position="192"/>
        <end position="338"/>
    </location>
</feature>
<evidence type="ECO:0000313" key="2">
    <source>
        <dbReference type="EMBL" id="MDN3713477.1"/>
    </source>
</evidence>
<name>A0ABT8D9M6_9RHOB</name>